<protein>
    <submittedName>
        <fullName evidence="1">Uncharacterized protein</fullName>
    </submittedName>
</protein>
<accession>A0A2W5PPH7</accession>
<organism evidence="1 2">
    <name type="scientific">Micavibrio aeruginosavorus</name>
    <dbReference type="NCBI Taxonomy" id="349221"/>
    <lineage>
        <taxon>Bacteria</taxon>
        <taxon>Pseudomonadati</taxon>
        <taxon>Bdellovibrionota</taxon>
        <taxon>Bdellovibrionia</taxon>
        <taxon>Bdellovibrionales</taxon>
        <taxon>Pseudobdellovibrionaceae</taxon>
        <taxon>Micavibrio</taxon>
    </lineage>
</organism>
<evidence type="ECO:0000313" key="2">
    <source>
        <dbReference type="Proteomes" id="UP000249417"/>
    </source>
</evidence>
<evidence type="ECO:0000313" key="1">
    <source>
        <dbReference type="EMBL" id="PZQ44403.1"/>
    </source>
</evidence>
<reference evidence="1 2" key="1">
    <citation type="submission" date="2017-08" db="EMBL/GenBank/DDBJ databases">
        <title>Infants hospitalized years apart are colonized by the same room-sourced microbial strains.</title>
        <authorList>
            <person name="Brooks B."/>
            <person name="Olm M.R."/>
            <person name="Firek B.A."/>
            <person name="Baker R."/>
            <person name="Thomas B.C."/>
            <person name="Morowitz M.J."/>
            <person name="Banfield J.F."/>
        </authorList>
    </citation>
    <scope>NUCLEOTIDE SEQUENCE [LARGE SCALE GENOMIC DNA]</scope>
    <source>
        <strain evidence="1">S2_005_002_R2_29</strain>
    </source>
</reference>
<dbReference type="AlphaFoldDB" id="A0A2W5PPH7"/>
<sequence length="129" mass="14163">MHHNHAPFTLQSLEATFNTKALVFHSEARDAVSVYMRGAYQCTHDDTGKLRAAHEISGFGKSLPDAVAHLKTRFSEGNQLIVSNRAVGVLDINAPETQEHLVTVYAHGRAGVTLPYEEGSVRALLALRR</sequence>
<proteinExistence type="predicted"/>
<gene>
    <name evidence="1" type="ORF">DI551_10200</name>
</gene>
<name>A0A2W5PPH7_9BACT</name>
<dbReference type="EMBL" id="QFQB01000094">
    <property type="protein sequence ID" value="PZQ44403.1"/>
    <property type="molecule type" value="Genomic_DNA"/>
</dbReference>
<comment type="caution">
    <text evidence="1">The sequence shown here is derived from an EMBL/GenBank/DDBJ whole genome shotgun (WGS) entry which is preliminary data.</text>
</comment>
<dbReference type="Proteomes" id="UP000249417">
    <property type="component" value="Unassembled WGS sequence"/>
</dbReference>